<dbReference type="EMBL" id="FOIN01000001">
    <property type="protein sequence ID" value="SET07132.1"/>
    <property type="molecule type" value="Genomic_DNA"/>
</dbReference>
<protein>
    <submittedName>
        <fullName evidence="1">Uncharacterized protein</fullName>
    </submittedName>
</protein>
<dbReference type="Proteomes" id="UP000198558">
    <property type="component" value="Unassembled WGS sequence"/>
</dbReference>
<reference evidence="2" key="1">
    <citation type="submission" date="2016-10" db="EMBL/GenBank/DDBJ databases">
        <authorList>
            <person name="Varghese N."/>
            <person name="Submissions S."/>
        </authorList>
    </citation>
    <scope>NUCLEOTIDE SEQUENCE [LARGE SCALE GENOMIC DNA]</scope>
    <source>
        <strain evidence="2">DSM 1551</strain>
    </source>
</reference>
<evidence type="ECO:0000313" key="2">
    <source>
        <dbReference type="Proteomes" id="UP000198558"/>
    </source>
</evidence>
<dbReference type="AlphaFoldDB" id="A0A1I0BJV5"/>
<accession>A0A1I0BJV5</accession>
<gene>
    <name evidence="1" type="ORF">SAMN04489758_101151</name>
</gene>
<dbReference type="OrthoDB" id="2078600at2"/>
<dbReference type="GeneID" id="78287195"/>
<sequence>MNNRDKIVELATGMITGTCPEEFSDTRTNSKALRDMFIEANGGSNKLSYKNFYKGSACFDIIQEIIPIIVHEGFTGNEFWTNLVEYRNIALGDDLEFITEDKTDFIVSDLSYGTAGIRRQRLGKSESYTIQTRLKGIKIYDEFKRFLAGRVDFDKFVQKVAKAMLDRLNEDIYNAFVGVTASTRGLSSKYVITGTNDEEEVLELAEHVSAANDGAKVVILGTKKALRGLSSANLSDQAKTDLYNLGYYGNFFGHECVFMPQRHKAGTDEFMFDDKKLYIIPVGMDKPIKVVNMGVGYIFDETVGNPTTGDFTNNYTYAQDYGVGLAFNAKMGFYTQA</sequence>
<keyword evidence="2" id="KW-1185">Reference proteome</keyword>
<dbReference type="RefSeq" id="WP_092351477.1">
    <property type="nucleotide sequence ID" value="NZ_FOIN01000001.1"/>
</dbReference>
<organism evidence="1 2">
    <name type="scientific">Thomasclavelia cocleata</name>
    <dbReference type="NCBI Taxonomy" id="69824"/>
    <lineage>
        <taxon>Bacteria</taxon>
        <taxon>Bacillati</taxon>
        <taxon>Bacillota</taxon>
        <taxon>Erysipelotrichia</taxon>
        <taxon>Erysipelotrichales</taxon>
        <taxon>Coprobacillaceae</taxon>
        <taxon>Thomasclavelia</taxon>
    </lineage>
</organism>
<proteinExistence type="predicted"/>
<name>A0A1I0BJV5_9FIRM</name>
<evidence type="ECO:0000313" key="1">
    <source>
        <dbReference type="EMBL" id="SET07132.1"/>
    </source>
</evidence>